<dbReference type="InterPro" id="IPR036865">
    <property type="entry name" value="CRAL-TRIO_dom_sf"/>
</dbReference>
<reference evidence="3" key="1">
    <citation type="submission" date="2022-01" db="EMBL/GenBank/DDBJ databases">
        <authorList>
            <person name="King R."/>
        </authorList>
    </citation>
    <scope>NUCLEOTIDE SEQUENCE</scope>
</reference>
<dbReference type="GO" id="GO:0016020">
    <property type="term" value="C:membrane"/>
    <property type="evidence" value="ECO:0007669"/>
    <property type="project" value="TreeGrafter"/>
</dbReference>
<accession>A0A9P0GA74</accession>
<dbReference type="SUPFAM" id="SSF52087">
    <property type="entry name" value="CRAL/TRIO domain"/>
    <property type="match status" value="1"/>
</dbReference>
<organism evidence="3 4">
    <name type="scientific">Psylliodes chrysocephalus</name>
    <dbReference type="NCBI Taxonomy" id="3402493"/>
    <lineage>
        <taxon>Eukaryota</taxon>
        <taxon>Metazoa</taxon>
        <taxon>Ecdysozoa</taxon>
        <taxon>Arthropoda</taxon>
        <taxon>Hexapoda</taxon>
        <taxon>Insecta</taxon>
        <taxon>Pterygota</taxon>
        <taxon>Neoptera</taxon>
        <taxon>Endopterygota</taxon>
        <taxon>Coleoptera</taxon>
        <taxon>Polyphaga</taxon>
        <taxon>Cucujiformia</taxon>
        <taxon>Chrysomeloidea</taxon>
        <taxon>Chrysomelidae</taxon>
        <taxon>Galerucinae</taxon>
        <taxon>Alticini</taxon>
        <taxon>Psylliodes</taxon>
    </lineage>
</organism>
<dbReference type="SMART" id="SM00516">
    <property type="entry name" value="SEC14"/>
    <property type="match status" value="1"/>
</dbReference>
<feature type="signal peptide" evidence="1">
    <location>
        <begin position="1"/>
        <end position="19"/>
    </location>
</feature>
<dbReference type="OrthoDB" id="440711at2759"/>
<dbReference type="CDD" id="cd00170">
    <property type="entry name" value="SEC14"/>
    <property type="match status" value="1"/>
</dbReference>
<dbReference type="SUPFAM" id="SSF46938">
    <property type="entry name" value="CRAL/TRIO N-terminal domain"/>
    <property type="match status" value="1"/>
</dbReference>
<dbReference type="Proteomes" id="UP001153636">
    <property type="component" value="Chromosome 2"/>
</dbReference>
<dbReference type="GO" id="GO:1902936">
    <property type="term" value="F:phosphatidylinositol bisphosphate binding"/>
    <property type="evidence" value="ECO:0007669"/>
    <property type="project" value="TreeGrafter"/>
</dbReference>
<keyword evidence="4" id="KW-1185">Reference proteome</keyword>
<dbReference type="Pfam" id="PF00650">
    <property type="entry name" value="CRAL_TRIO"/>
    <property type="match status" value="1"/>
</dbReference>
<dbReference type="EMBL" id="OV651814">
    <property type="protein sequence ID" value="CAH1105708.1"/>
    <property type="molecule type" value="Genomic_DNA"/>
</dbReference>
<dbReference type="PRINTS" id="PR00180">
    <property type="entry name" value="CRETINALDHBP"/>
</dbReference>
<dbReference type="PANTHER" id="PTHR10174">
    <property type="entry name" value="ALPHA-TOCOPHEROL TRANSFER PROTEIN-RELATED"/>
    <property type="match status" value="1"/>
</dbReference>
<feature type="chain" id="PRO_5040224047" description="CRAL-TRIO domain-containing protein" evidence="1">
    <location>
        <begin position="20"/>
        <end position="353"/>
    </location>
</feature>
<dbReference type="Gene3D" id="3.40.525.10">
    <property type="entry name" value="CRAL-TRIO lipid binding domain"/>
    <property type="match status" value="1"/>
</dbReference>
<evidence type="ECO:0000256" key="1">
    <source>
        <dbReference type="SAM" id="SignalP"/>
    </source>
</evidence>
<name>A0A9P0GA74_9CUCU</name>
<protein>
    <recommendedName>
        <fullName evidence="2">CRAL-TRIO domain-containing protein</fullName>
    </recommendedName>
</protein>
<proteinExistence type="predicted"/>
<evidence type="ECO:0000313" key="3">
    <source>
        <dbReference type="EMBL" id="CAH1105708.1"/>
    </source>
</evidence>
<dbReference type="AlphaFoldDB" id="A0A9P0GA74"/>
<keyword evidence="1" id="KW-0732">Signal</keyword>
<dbReference type="InterPro" id="IPR001251">
    <property type="entry name" value="CRAL-TRIO_dom"/>
</dbReference>
<dbReference type="PROSITE" id="PS50191">
    <property type="entry name" value="CRAL_TRIO"/>
    <property type="match status" value="1"/>
</dbReference>
<dbReference type="InterPro" id="IPR036273">
    <property type="entry name" value="CRAL/TRIO_N_dom_sf"/>
</dbReference>
<dbReference type="PANTHER" id="PTHR10174:SF234">
    <property type="entry name" value="SD01558P"/>
    <property type="match status" value="1"/>
</dbReference>
<evidence type="ECO:0000259" key="2">
    <source>
        <dbReference type="PROSITE" id="PS50191"/>
    </source>
</evidence>
<dbReference type="Gene3D" id="1.10.8.20">
    <property type="entry name" value="N-terminal domain of phosphatidylinositol transfer protein sec14p"/>
    <property type="match status" value="1"/>
</dbReference>
<feature type="domain" description="CRAL-TRIO" evidence="2">
    <location>
        <begin position="153"/>
        <end position="316"/>
    </location>
</feature>
<evidence type="ECO:0000313" key="4">
    <source>
        <dbReference type="Proteomes" id="UP001153636"/>
    </source>
</evidence>
<sequence>MEFLFNFRAFCLFSLSSRCLQVLPFLVFRLQCLSFLQDVTLHQVALSMAENEVEHEKQNRIKAKVNIEEPSEELLEWAKNNINEDPDTRDLLISELKDMIYERGECTPSRMDDEFILGFLRARHFNLRIAHRLYVNHSILKEEAPQYFDDVNLDRMVEIVKEPIFNVPPNRDHLGRRMLIFRIGEWRPSEFTPTELLQFVVFLTQITLLEPQTQIKGAILLVDLSGLSLEMVWYLTPTLARHVVNLAASSFPVRLEAVHFLYTSWIFDTAYNIFKVFIPERFRDRIHFHNNLDTLYDDVDPKYLPNSLGGAIDDYTLEDWMNDAVLCNKKVIDVLGKAGYPLKEFLARRNNNK</sequence>
<gene>
    <name evidence="3" type="ORF">PSYICH_LOCUS7463</name>
</gene>